<evidence type="ECO:0000313" key="1">
    <source>
        <dbReference type="EMBL" id="MEO3690533.1"/>
    </source>
</evidence>
<keyword evidence="2" id="KW-1185">Reference proteome</keyword>
<protein>
    <recommendedName>
        <fullName evidence="3">DUF1330 domain-containing protein</fullName>
    </recommendedName>
</protein>
<reference evidence="1 2" key="1">
    <citation type="submission" date="2024-05" db="EMBL/GenBank/DDBJ databases">
        <title>Roseateles sp. DJS-2-20 16S ribosomal RNA gene Genome sequencing and assembly.</title>
        <authorList>
            <person name="Woo H."/>
        </authorList>
    </citation>
    <scope>NUCLEOTIDE SEQUENCE [LARGE SCALE GENOMIC DNA]</scope>
    <source>
        <strain evidence="1 2">DJS-2-20</strain>
    </source>
</reference>
<dbReference type="RefSeq" id="WP_347703360.1">
    <property type="nucleotide sequence ID" value="NZ_JBDPZD010000001.1"/>
</dbReference>
<dbReference type="Gene3D" id="3.30.70.100">
    <property type="match status" value="2"/>
</dbReference>
<gene>
    <name evidence="1" type="ORF">ABDJ85_03575</name>
</gene>
<comment type="caution">
    <text evidence="1">The sequence shown here is derived from an EMBL/GenBank/DDBJ whole genome shotgun (WGS) entry which is preliminary data.</text>
</comment>
<sequence>MLSPSRFTLTMLVSLQPGGGAALAAFRQASGPLLARHDVRIERVIRIHGKGQIVGSNDFEQPDLIQQISLPSAEAFKAYVADPEYQALAPARDAGIRRMTACAGPALDVSAIATPGQGEVAARLYGVGLVRFKPAGEAGLDAFNRQAQPLFARHGMHVESMQHVVQVMTPVGNPEGLAPQRVVVFFLDDAARLPAYAADPEYRHLAPLRDDGLVRYDFFLGTVPQA</sequence>
<proteinExistence type="predicted"/>
<dbReference type="SUPFAM" id="SSF54909">
    <property type="entry name" value="Dimeric alpha+beta barrel"/>
    <property type="match status" value="1"/>
</dbReference>
<dbReference type="EMBL" id="JBDPZD010000001">
    <property type="protein sequence ID" value="MEO3690533.1"/>
    <property type="molecule type" value="Genomic_DNA"/>
</dbReference>
<accession>A0ABV0FXA1</accession>
<organism evidence="1 2">
    <name type="scientific">Roseateles paludis</name>
    <dbReference type="NCBI Taxonomy" id="3145238"/>
    <lineage>
        <taxon>Bacteria</taxon>
        <taxon>Pseudomonadati</taxon>
        <taxon>Pseudomonadota</taxon>
        <taxon>Betaproteobacteria</taxon>
        <taxon>Burkholderiales</taxon>
        <taxon>Sphaerotilaceae</taxon>
        <taxon>Roseateles</taxon>
    </lineage>
</organism>
<name>A0ABV0FXA1_9BURK</name>
<evidence type="ECO:0000313" key="2">
    <source>
        <dbReference type="Proteomes" id="UP001495147"/>
    </source>
</evidence>
<dbReference type="InterPro" id="IPR011008">
    <property type="entry name" value="Dimeric_a/b-barrel"/>
</dbReference>
<evidence type="ECO:0008006" key="3">
    <source>
        <dbReference type="Google" id="ProtNLM"/>
    </source>
</evidence>
<dbReference type="Proteomes" id="UP001495147">
    <property type="component" value="Unassembled WGS sequence"/>
</dbReference>